<dbReference type="PANTHER" id="PTHR42878">
    <property type="entry name" value="TWO-COMPONENT HISTIDINE KINASE"/>
    <property type="match status" value="1"/>
</dbReference>
<dbReference type="EMBL" id="RXPE01000002">
    <property type="protein sequence ID" value="RTR30321.1"/>
    <property type="molecule type" value="Genomic_DNA"/>
</dbReference>
<dbReference type="SMART" id="SM00388">
    <property type="entry name" value="HisKA"/>
    <property type="match status" value="1"/>
</dbReference>
<dbReference type="CDD" id="cd00082">
    <property type="entry name" value="HisKA"/>
    <property type="match status" value="1"/>
</dbReference>
<dbReference type="Pfam" id="PF00989">
    <property type="entry name" value="PAS"/>
    <property type="match status" value="1"/>
</dbReference>
<feature type="domain" description="Histidine kinase" evidence="8">
    <location>
        <begin position="202"/>
        <end position="411"/>
    </location>
</feature>
<keyword evidence="3" id="KW-0597">Phosphoprotein</keyword>
<dbReference type="AlphaFoldDB" id="A0A431W4D3"/>
<feature type="compositionally biased region" description="Polar residues" evidence="7">
    <location>
        <begin position="1"/>
        <end position="11"/>
    </location>
</feature>
<proteinExistence type="predicted"/>
<dbReference type="EC" id="2.7.13.3" evidence="2"/>
<feature type="domain" description="PAS" evidence="9">
    <location>
        <begin position="43"/>
        <end position="117"/>
    </location>
</feature>
<dbReference type="SUPFAM" id="SSF47384">
    <property type="entry name" value="Homodimeric domain of signal transducing histidine kinase"/>
    <property type="match status" value="1"/>
</dbReference>
<dbReference type="SMART" id="SM00387">
    <property type="entry name" value="HATPase_c"/>
    <property type="match status" value="1"/>
</dbReference>
<dbReference type="RefSeq" id="WP_126351102.1">
    <property type="nucleotide sequence ID" value="NZ_CP086380.1"/>
</dbReference>
<keyword evidence="12" id="KW-1185">Reference proteome</keyword>
<dbReference type="GO" id="GO:0006355">
    <property type="term" value="P:regulation of DNA-templated transcription"/>
    <property type="evidence" value="ECO:0007669"/>
    <property type="project" value="InterPro"/>
</dbReference>
<keyword evidence="4" id="KW-0808">Transferase</keyword>
<evidence type="ECO:0000256" key="6">
    <source>
        <dbReference type="ARBA" id="ARBA00023136"/>
    </source>
</evidence>
<evidence type="ECO:0000256" key="7">
    <source>
        <dbReference type="SAM" id="MobiDB-lite"/>
    </source>
</evidence>
<dbReference type="GO" id="GO:0007234">
    <property type="term" value="P:osmosensory signaling via phosphorelay pathway"/>
    <property type="evidence" value="ECO:0007669"/>
    <property type="project" value="TreeGrafter"/>
</dbReference>
<dbReference type="InterPro" id="IPR003661">
    <property type="entry name" value="HisK_dim/P_dom"/>
</dbReference>
<dbReference type="InterPro" id="IPR013767">
    <property type="entry name" value="PAS_fold"/>
</dbReference>
<dbReference type="Pfam" id="PF00512">
    <property type="entry name" value="HisKA"/>
    <property type="match status" value="1"/>
</dbReference>
<dbReference type="SUPFAM" id="SSF55785">
    <property type="entry name" value="PYP-like sensor domain (PAS domain)"/>
    <property type="match status" value="1"/>
</dbReference>
<dbReference type="InterPro" id="IPR036890">
    <property type="entry name" value="HATPase_C_sf"/>
</dbReference>
<evidence type="ECO:0000256" key="4">
    <source>
        <dbReference type="ARBA" id="ARBA00022679"/>
    </source>
</evidence>
<dbReference type="Gene3D" id="1.10.287.130">
    <property type="match status" value="1"/>
</dbReference>
<dbReference type="OrthoDB" id="58669at2"/>
<dbReference type="GO" id="GO:0000155">
    <property type="term" value="F:phosphorelay sensor kinase activity"/>
    <property type="evidence" value="ECO:0007669"/>
    <property type="project" value="InterPro"/>
</dbReference>
<keyword evidence="5 11" id="KW-0418">Kinase</keyword>
<dbReference type="SMART" id="SM00091">
    <property type="entry name" value="PAS"/>
    <property type="match status" value="1"/>
</dbReference>
<dbReference type="GO" id="GO:0016020">
    <property type="term" value="C:membrane"/>
    <property type="evidence" value="ECO:0007669"/>
    <property type="project" value="UniProtKB-SubCell"/>
</dbReference>
<dbReference type="InterPro" id="IPR000014">
    <property type="entry name" value="PAS"/>
</dbReference>
<dbReference type="InterPro" id="IPR036097">
    <property type="entry name" value="HisK_dim/P_sf"/>
</dbReference>
<evidence type="ECO:0000256" key="5">
    <source>
        <dbReference type="ARBA" id="ARBA00022777"/>
    </source>
</evidence>
<evidence type="ECO:0000313" key="11">
    <source>
        <dbReference type="EMBL" id="RTR30321.1"/>
    </source>
</evidence>
<name>A0A431W4D3_9DEIO</name>
<gene>
    <name evidence="11" type="ORF">EJ104_02115</name>
</gene>
<dbReference type="InterPro" id="IPR000700">
    <property type="entry name" value="PAS-assoc_C"/>
</dbReference>
<dbReference type="SUPFAM" id="SSF55874">
    <property type="entry name" value="ATPase domain of HSP90 chaperone/DNA topoisomerase II/histidine kinase"/>
    <property type="match status" value="1"/>
</dbReference>
<dbReference type="InterPro" id="IPR005467">
    <property type="entry name" value="His_kinase_dom"/>
</dbReference>
<dbReference type="CDD" id="cd00130">
    <property type="entry name" value="PAS"/>
    <property type="match status" value="1"/>
</dbReference>
<sequence length="411" mass="44872">MTIPNFSSSESEGGAQLQVEQVQADRTAADPATVLGPQGWPGDSASYQLLFEDAPVGYMVLNRSGQIMRANHAAGAMLGLASGQLEGQQLTHWLHWQQHGQLEALLGTLEGRLLQGGKSAEFKLLRADGQSCYAQVELVVSHNVQEAGPGGSQLLMALSDITALKKAQRDLVHLNQTLESRIEQRTADALSMASEMERFMQSVAHDLATPLRHILSFAGRLETADLNEQSRRSVATIVASARRMETLISALDQLALACNSQLSLTAIDLDRVLDAALKESGNAPGLTLHREDLPRVICDTQSMQTVLRQLLENAFKATDGRPHPTLRIWAEQVGAEIVIYLRDNGRGFNPNYRESMFEVFRKLHPERDFPGEGVGLAVVRRLMLRQGGRIWAESAGQDQGASFTLVLPAAP</sequence>
<reference evidence="11 12" key="1">
    <citation type="submission" date="2018-12" db="EMBL/GenBank/DDBJ databases">
        <title>Deinococcus radiophilus ATCC 27603 genome sequencing and assembly.</title>
        <authorList>
            <person name="Maclea K.S."/>
            <person name="Maynard C.R."/>
        </authorList>
    </citation>
    <scope>NUCLEOTIDE SEQUENCE [LARGE SCALE GENOMIC DNA]</scope>
    <source>
        <strain evidence="11 12">ATCC 27603</strain>
    </source>
</reference>
<feature type="region of interest" description="Disordered" evidence="7">
    <location>
        <begin position="1"/>
        <end position="39"/>
    </location>
</feature>
<dbReference type="GO" id="GO:0030295">
    <property type="term" value="F:protein kinase activator activity"/>
    <property type="evidence" value="ECO:0007669"/>
    <property type="project" value="TreeGrafter"/>
</dbReference>
<feature type="domain" description="PAC" evidence="10">
    <location>
        <begin position="118"/>
        <end position="173"/>
    </location>
</feature>
<dbReference type="PROSITE" id="PS50109">
    <property type="entry name" value="HIS_KIN"/>
    <property type="match status" value="1"/>
</dbReference>
<organism evidence="11 12">
    <name type="scientific">Deinococcus radiophilus</name>
    <dbReference type="NCBI Taxonomy" id="32062"/>
    <lineage>
        <taxon>Bacteria</taxon>
        <taxon>Thermotogati</taxon>
        <taxon>Deinococcota</taxon>
        <taxon>Deinococci</taxon>
        <taxon>Deinococcales</taxon>
        <taxon>Deinococcaceae</taxon>
        <taxon>Deinococcus</taxon>
    </lineage>
</organism>
<protein>
    <recommendedName>
        <fullName evidence="2">histidine kinase</fullName>
        <ecNumber evidence="2">2.7.13.3</ecNumber>
    </recommendedName>
</protein>
<dbReference type="InterPro" id="IPR004358">
    <property type="entry name" value="Sig_transdc_His_kin-like_C"/>
</dbReference>
<dbReference type="InterPro" id="IPR050351">
    <property type="entry name" value="BphY/WalK/GraS-like"/>
</dbReference>
<dbReference type="InterPro" id="IPR035965">
    <property type="entry name" value="PAS-like_dom_sf"/>
</dbReference>
<dbReference type="Proteomes" id="UP000277766">
    <property type="component" value="Unassembled WGS sequence"/>
</dbReference>
<evidence type="ECO:0000259" key="9">
    <source>
        <dbReference type="PROSITE" id="PS50112"/>
    </source>
</evidence>
<evidence type="ECO:0000256" key="1">
    <source>
        <dbReference type="ARBA" id="ARBA00000085"/>
    </source>
</evidence>
<evidence type="ECO:0000259" key="10">
    <source>
        <dbReference type="PROSITE" id="PS50113"/>
    </source>
</evidence>
<evidence type="ECO:0000313" key="12">
    <source>
        <dbReference type="Proteomes" id="UP000277766"/>
    </source>
</evidence>
<dbReference type="PROSITE" id="PS50113">
    <property type="entry name" value="PAC"/>
    <property type="match status" value="1"/>
</dbReference>
<evidence type="ECO:0000256" key="3">
    <source>
        <dbReference type="ARBA" id="ARBA00022553"/>
    </source>
</evidence>
<accession>A0A431W4D3</accession>
<dbReference type="PROSITE" id="PS50112">
    <property type="entry name" value="PAS"/>
    <property type="match status" value="1"/>
</dbReference>
<dbReference type="NCBIfam" id="TIGR00229">
    <property type="entry name" value="sensory_box"/>
    <property type="match status" value="1"/>
</dbReference>
<dbReference type="GO" id="GO:0000156">
    <property type="term" value="F:phosphorelay response regulator activity"/>
    <property type="evidence" value="ECO:0007669"/>
    <property type="project" value="TreeGrafter"/>
</dbReference>
<evidence type="ECO:0000259" key="8">
    <source>
        <dbReference type="PROSITE" id="PS50109"/>
    </source>
</evidence>
<dbReference type="Gene3D" id="3.30.450.20">
    <property type="entry name" value="PAS domain"/>
    <property type="match status" value="1"/>
</dbReference>
<dbReference type="PRINTS" id="PR00344">
    <property type="entry name" value="BCTRLSENSOR"/>
</dbReference>
<dbReference type="Gene3D" id="3.30.565.10">
    <property type="entry name" value="Histidine kinase-like ATPase, C-terminal domain"/>
    <property type="match status" value="1"/>
</dbReference>
<dbReference type="InterPro" id="IPR003594">
    <property type="entry name" value="HATPase_dom"/>
</dbReference>
<evidence type="ECO:0000256" key="2">
    <source>
        <dbReference type="ARBA" id="ARBA00012438"/>
    </source>
</evidence>
<dbReference type="Pfam" id="PF02518">
    <property type="entry name" value="HATPase_c"/>
    <property type="match status" value="1"/>
</dbReference>
<comment type="catalytic activity">
    <reaction evidence="1">
        <text>ATP + protein L-histidine = ADP + protein N-phospho-L-histidine.</text>
        <dbReference type="EC" id="2.7.13.3"/>
    </reaction>
</comment>
<keyword evidence="6" id="KW-0472">Membrane</keyword>
<comment type="caution">
    <text evidence="11">The sequence shown here is derived from an EMBL/GenBank/DDBJ whole genome shotgun (WGS) entry which is preliminary data.</text>
</comment>
<dbReference type="PANTHER" id="PTHR42878:SF15">
    <property type="entry name" value="BACTERIOPHYTOCHROME"/>
    <property type="match status" value="1"/>
</dbReference>